<dbReference type="EMBL" id="CADCUS010000616">
    <property type="protein sequence ID" value="CAA9447508.1"/>
    <property type="molecule type" value="Genomic_DNA"/>
</dbReference>
<evidence type="ECO:0000256" key="1">
    <source>
        <dbReference type="SAM" id="MobiDB-lite"/>
    </source>
</evidence>
<feature type="non-terminal residue" evidence="2">
    <location>
        <position position="27"/>
    </location>
</feature>
<protein>
    <submittedName>
        <fullName evidence="2">Uncharacterized protein</fullName>
    </submittedName>
</protein>
<reference evidence="2" key="1">
    <citation type="submission" date="2020-02" db="EMBL/GenBank/DDBJ databases">
        <authorList>
            <person name="Meier V. D."/>
        </authorList>
    </citation>
    <scope>NUCLEOTIDE SEQUENCE</scope>
    <source>
        <strain evidence="2">AVDCRST_MAG66</strain>
    </source>
</reference>
<feature type="region of interest" description="Disordered" evidence="1">
    <location>
        <begin position="1"/>
        <end position="27"/>
    </location>
</feature>
<sequence length="27" mass="3230">HHPHGSARPARRRPMRARPHRRRGPLL</sequence>
<gene>
    <name evidence="2" type="ORF">AVDCRST_MAG66-4540</name>
</gene>
<feature type="non-terminal residue" evidence="2">
    <location>
        <position position="1"/>
    </location>
</feature>
<name>A0A6J4QVC1_9PSEU</name>
<dbReference type="AlphaFoldDB" id="A0A6J4QVC1"/>
<evidence type="ECO:0000313" key="2">
    <source>
        <dbReference type="EMBL" id="CAA9447508.1"/>
    </source>
</evidence>
<proteinExistence type="predicted"/>
<organism evidence="2">
    <name type="scientific">uncultured Pseudonocardia sp</name>
    <dbReference type="NCBI Taxonomy" id="211455"/>
    <lineage>
        <taxon>Bacteria</taxon>
        <taxon>Bacillati</taxon>
        <taxon>Actinomycetota</taxon>
        <taxon>Actinomycetes</taxon>
        <taxon>Pseudonocardiales</taxon>
        <taxon>Pseudonocardiaceae</taxon>
        <taxon>Pseudonocardia</taxon>
        <taxon>environmental samples</taxon>
    </lineage>
</organism>
<accession>A0A6J4QVC1</accession>